<feature type="region of interest" description="Disordered" evidence="2">
    <location>
        <begin position="245"/>
        <end position="277"/>
    </location>
</feature>
<sequence length="277" mass="28503">MTVIANDSVSSLATPSFDSSFSTENQSIQQLEQQVDQMINQALQQSSSSLGQNATAQDAAGTLASYMNQNGIKSLDPNQLYQLANNPPAGTPPAVSSAASYMLQNPDVYQQIETHDVAGADGISGVGNFEWAAQGGLDSEPPPATANTLDSTSTQGAMMGAQSAAGALSSYMSQNGIASLDPDQLYKLANNPPAGTPPDVSAAASYMLQNPDVYKQIETHDVAGADGVSGVSNFQWAAQGGLDQMASGSGSSPFNELNVDLSLGASNNPNYPQTLSA</sequence>
<comment type="caution">
    <text evidence="3">The sequence shown here is derived from an EMBL/GenBank/DDBJ whole genome shotgun (WGS) entry which is preliminary data.</text>
</comment>
<dbReference type="Proteomes" id="UP001629230">
    <property type="component" value="Unassembled WGS sequence"/>
</dbReference>
<feature type="compositionally biased region" description="Polar residues" evidence="2">
    <location>
        <begin position="246"/>
        <end position="255"/>
    </location>
</feature>
<gene>
    <name evidence="3" type="ORF">PQR57_15890</name>
</gene>
<proteinExistence type="predicted"/>
<evidence type="ECO:0000256" key="2">
    <source>
        <dbReference type="SAM" id="MobiDB-lite"/>
    </source>
</evidence>
<keyword evidence="1" id="KW-0175">Coiled coil</keyword>
<organism evidence="3 4">
    <name type="scientific">Paraburkholderia dipogonis</name>
    <dbReference type="NCBI Taxonomy" id="1211383"/>
    <lineage>
        <taxon>Bacteria</taxon>
        <taxon>Pseudomonadati</taxon>
        <taxon>Pseudomonadota</taxon>
        <taxon>Betaproteobacteria</taxon>
        <taxon>Burkholderiales</taxon>
        <taxon>Burkholderiaceae</taxon>
        <taxon>Paraburkholderia</taxon>
    </lineage>
</organism>
<protein>
    <recommendedName>
        <fullName evidence="5">Lytic transglycosylase domain-containing protein</fullName>
    </recommendedName>
</protein>
<name>A0ABW9AQJ5_9BURK</name>
<feature type="region of interest" description="Disordered" evidence="2">
    <location>
        <begin position="1"/>
        <end position="21"/>
    </location>
</feature>
<reference evidence="3 4" key="1">
    <citation type="journal article" date="2024" name="Chem. Sci.">
        <title>Discovery of megapolipeptins by genome mining of a Burkholderiales bacteria collection.</title>
        <authorList>
            <person name="Paulo B.S."/>
            <person name="Recchia M.J.J."/>
            <person name="Lee S."/>
            <person name="Fergusson C.H."/>
            <person name="Romanowski S.B."/>
            <person name="Hernandez A."/>
            <person name="Krull N."/>
            <person name="Liu D.Y."/>
            <person name="Cavanagh H."/>
            <person name="Bos A."/>
            <person name="Gray C.A."/>
            <person name="Murphy B.T."/>
            <person name="Linington R.G."/>
            <person name="Eustaquio A.S."/>
        </authorList>
    </citation>
    <scope>NUCLEOTIDE SEQUENCE [LARGE SCALE GENOMIC DNA]</scope>
    <source>
        <strain evidence="3 4">RL17-350-BIC-A</strain>
    </source>
</reference>
<evidence type="ECO:0000313" key="4">
    <source>
        <dbReference type="Proteomes" id="UP001629230"/>
    </source>
</evidence>
<feature type="compositionally biased region" description="Polar residues" evidence="2">
    <location>
        <begin position="264"/>
        <end position="277"/>
    </location>
</feature>
<accession>A0ABW9AQJ5</accession>
<feature type="region of interest" description="Disordered" evidence="2">
    <location>
        <begin position="133"/>
        <end position="152"/>
    </location>
</feature>
<evidence type="ECO:0008006" key="5">
    <source>
        <dbReference type="Google" id="ProtNLM"/>
    </source>
</evidence>
<evidence type="ECO:0000313" key="3">
    <source>
        <dbReference type="EMBL" id="MFM0002503.1"/>
    </source>
</evidence>
<dbReference type="EMBL" id="JAQQEZ010000009">
    <property type="protein sequence ID" value="MFM0002503.1"/>
    <property type="molecule type" value="Genomic_DNA"/>
</dbReference>
<evidence type="ECO:0000256" key="1">
    <source>
        <dbReference type="SAM" id="Coils"/>
    </source>
</evidence>
<feature type="coiled-coil region" evidence="1">
    <location>
        <begin position="21"/>
        <end position="48"/>
    </location>
</feature>
<keyword evidence="4" id="KW-1185">Reference proteome</keyword>